<evidence type="ECO:0000313" key="3">
    <source>
        <dbReference type="Proteomes" id="UP001151532"/>
    </source>
</evidence>
<proteinExistence type="predicted"/>
<protein>
    <submittedName>
        <fullName evidence="2">Uncharacterized protein</fullName>
    </submittedName>
</protein>
<reference evidence="2" key="2">
    <citation type="journal article" date="2023" name="Int. J. Mol. Sci.">
        <title>De Novo Assembly and Annotation of 11 Diverse Shrub Willow (Salix) Genomes Reveals Novel Gene Organization in Sex-Linked Regions.</title>
        <authorList>
            <person name="Hyden B."/>
            <person name="Feng K."/>
            <person name="Yates T.B."/>
            <person name="Jawdy S."/>
            <person name="Cereghino C."/>
            <person name="Smart L.B."/>
            <person name="Muchero W."/>
        </authorList>
    </citation>
    <scope>NUCLEOTIDE SEQUENCE</scope>
    <source>
        <tissue evidence="2">Shoot tip</tissue>
    </source>
</reference>
<keyword evidence="1" id="KW-1133">Transmembrane helix</keyword>
<keyword evidence="1" id="KW-0812">Transmembrane</keyword>
<keyword evidence="3" id="KW-1185">Reference proteome</keyword>
<keyword evidence="1" id="KW-0472">Membrane</keyword>
<dbReference type="AlphaFoldDB" id="A0A9Q0WXZ9"/>
<gene>
    <name evidence="2" type="ORF">OIU79_017248</name>
</gene>
<dbReference type="EMBL" id="JAPFFK010000002">
    <property type="protein sequence ID" value="KAJ6773755.1"/>
    <property type="molecule type" value="Genomic_DNA"/>
</dbReference>
<feature type="transmembrane region" description="Helical" evidence="1">
    <location>
        <begin position="23"/>
        <end position="40"/>
    </location>
</feature>
<name>A0A9Q0WXZ9_SALPP</name>
<dbReference type="Proteomes" id="UP001151532">
    <property type="component" value="Chromosome 5"/>
</dbReference>
<evidence type="ECO:0000313" key="2">
    <source>
        <dbReference type="EMBL" id="KAJ6773755.1"/>
    </source>
</evidence>
<sequence length="41" mass="4925">MFPYWFDCRDDGVDFVLALSDHSLPHLCFILINFSFIFRIL</sequence>
<accession>A0A9Q0WXZ9</accession>
<comment type="caution">
    <text evidence="2">The sequence shown here is derived from an EMBL/GenBank/DDBJ whole genome shotgun (WGS) entry which is preliminary data.</text>
</comment>
<reference evidence="2" key="1">
    <citation type="submission" date="2022-11" db="EMBL/GenBank/DDBJ databases">
        <authorList>
            <person name="Hyden B.L."/>
            <person name="Feng K."/>
            <person name="Yates T."/>
            <person name="Jawdy S."/>
            <person name="Smart L.B."/>
            <person name="Muchero W."/>
        </authorList>
    </citation>
    <scope>NUCLEOTIDE SEQUENCE</scope>
    <source>
        <tissue evidence="2">Shoot tip</tissue>
    </source>
</reference>
<organism evidence="2 3">
    <name type="scientific">Salix purpurea</name>
    <name type="common">Purple osier willow</name>
    <dbReference type="NCBI Taxonomy" id="77065"/>
    <lineage>
        <taxon>Eukaryota</taxon>
        <taxon>Viridiplantae</taxon>
        <taxon>Streptophyta</taxon>
        <taxon>Embryophyta</taxon>
        <taxon>Tracheophyta</taxon>
        <taxon>Spermatophyta</taxon>
        <taxon>Magnoliopsida</taxon>
        <taxon>eudicotyledons</taxon>
        <taxon>Gunneridae</taxon>
        <taxon>Pentapetalae</taxon>
        <taxon>rosids</taxon>
        <taxon>fabids</taxon>
        <taxon>Malpighiales</taxon>
        <taxon>Salicaceae</taxon>
        <taxon>Saliceae</taxon>
        <taxon>Salix</taxon>
    </lineage>
</organism>
<evidence type="ECO:0000256" key="1">
    <source>
        <dbReference type="SAM" id="Phobius"/>
    </source>
</evidence>